<reference evidence="2 3" key="1">
    <citation type="journal article" date="2019" name="Int. J. Syst. Evol. Microbiol.">
        <title>The Global Catalogue of Microorganisms (GCM) 10K type strain sequencing project: providing services to taxonomists for standard genome sequencing and annotation.</title>
        <authorList>
            <consortium name="The Broad Institute Genomics Platform"/>
            <consortium name="The Broad Institute Genome Sequencing Center for Infectious Disease"/>
            <person name="Wu L."/>
            <person name="Ma J."/>
        </authorList>
    </citation>
    <scope>NUCLEOTIDE SEQUENCE [LARGE SCALE GENOMIC DNA]</scope>
    <source>
        <strain evidence="2 3">RDMS1</strain>
    </source>
</reference>
<dbReference type="Proteomes" id="UP001596417">
    <property type="component" value="Unassembled WGS sequence"/>
</dbReference>
<proteinExistence type="predicted"/>
<name>A0ABD5YT40_9EURY</name>
<feature type="region of interest" description="Disordered" evidence="1">
    <location>
        <begin position="1"/>
        <end position="22"/>
    </location>
</feature>
<sequence length="194" mass="20616">MMADDRIAGEPTAVRVSTGSENHQQGQELLSVIHEYNTSVEVAEVGSTGCVGLEPLVLATVEGKTAFFSHPTADHVKTIVRDLDDGSLPTDDAVAVVEHDSDTGTLPTPEEGPLGVGSRRALGSCGWSVPASIEDYSVSRDTGLLTERAIDDPESIHEQVTSSDLRGRGRGDAVAIHRSQKSGKQCTRRRVILS</sequence>
<evidence type="ECO:0000313" key="2">
    <source>
        <dbReference type="EMBL" id="MFC7192363.1"/>
    </source>
</evidence>
<evidence type="ECO:0000313" key="3">
    <source>
        <dbReference type="Proteomes" id="UP001596417"/>
    </source>
</evidence>
<comment type="caution">
    <text evidence="2">The sequence shown here is derived from an EMBL/GenBank/DDBJ whole genome shotgun (WGS) entry which is preliminary data.</text>
</comment>
<dbReference type="AlphaFoldDB" id="A0ABD5YT40"/>
<feature type="region of interest" description="Disordered" evidence="1">
    <location>
        <begin position="149"/>
        <end position="181"/>
    </location>
</feature>
<organism evidence="2 3">
    <name type="scientific">Halocatena marina</name>
    <dbReference type="NCBI Taxonomy" id="2934937"/>
    <lineage>
        <taxon>Archaea</taxon>
        <taxon>Methanobacteriati</taxon>
        <taxon>Methanobacteriota</taxon>
        <taxon>Stenosarchaea group</taxon>
        <taxon>Halobacteria</taxon>
        <taxon>Halobacteriales</taxon>
        <taxon>Natronomonadaceae</taxon>
        <taxon>Halocatena</taxon>
    </lineage>
</organism>
<dbReference type="EMBL" id="JBHTAX010000004">
    <property type="protein sequence ID" value="MFC7192363.1"/>
    <property type="molecule type" value="Genomic_DNA"/>
</dbReference>
<accession>A0ABD5YT40</accession>
<keyword evidence="3" id="KW-1185">Reference proteome</keyword>
<evidence type="ECO:0000256" key="1">
    <source>
        <dbReference type="SAM" id="MobiDB-lite"/>
    </source>
</evidence>
<gene>
    <name evidence="2" type="ORF">ACFQL7_22810</name>
</gene>
<protein>
    <submittedName>
        <fullName evidence="2">Uncharacterized protein</fullName>
    </submittedName>
</protein>